<dbReference type="Pfam" id="PF22956">
    <property type="entry name" value="VPS15-like_hel"/>
    <property type="match status" value="1"/>
</dbReference>
<dbReference type="Pfam" id="PF00069">
    <property type="entry name" value="Pkinase"/>
    <property type="match status" value="1"/>
</dbReference>
<reference evidence="4" key="1">
    <citation type="submission" date="2021-01" db="EMBL/GenBank/DDBJ databases">
        <authorList>
            <consortium name="Genoscope - CEA"/>
            <person name="William W."/>
        </authorList>
    </citation>
    <scope>NUCLEOTIDE SEQUENCE</scope>
</reference>
<dbReference type="GO" id="GO:0071561">
    <property type="term" value="C:nucleus-vacuole junction"/>
    <property type="evidence" value="ECO:0007669"/>
    <property type="project" value="TreeGrafter"/>
</dbReference>
<dbReference type="OrthoDB" id="289510at2759"/>
<dbReference type="InterPro" id="IPR001680">
    <property type="entry name" value="WD40_rpt"/>
</dbReference>
<dbReference type="GO" id="GO:0016236">
    <property type="term" value="P:macroautophagy"/>
    <property type="evidence" value="ECO:0007669"/>
    <property type="project" value="InterPro"/>
</dbReference>
<dbReference type="PROSITE" id="PS50294">
    <property type="entry name" value="WD_REPEATS_REGION"/>
    <property type="match status" value="2"/>
</dbReference>
<feature type="repeat" description="WD" evidence="2">
    <location>
        <begin position="1358"/>
        <end position="1391"/>
    </location>
</feature>
<dbReference type="InterPro" id="IPR000719">
    <property type="entry name" value="Prot_kinase_dom"/>
</dbReference>
<comment type="caution">
    <text evidence="4">The sequence shown here is derived from an EMBL/GenBank/DDBJ whole genome shotgun (WGS) entry which is preliminary data.</text>
</comment>
<dbReference type="SMART" id="SM00220">
    <property type="entry name" value="S_TKc"/>
    <property type="match status" value="1"/>
</dbReference>
<dbReference type="EMBL" id="CAJJDP010000118">
    <property type="protein sequence ID" value="CAD8199202.1"/>
    <property type="molecule type" value="Genomic_DNA"/>
</dbReference>
<dbReference type="PROSITE" id="PS50011">
    <property type="entry name" value="PROTEIN_KINASE_DOM"/>
    <property type="match status" value="1"/>
</dbReference>
<dbReference type="PANTHER" id="PTHR17583">
    <property type="entry name" value="PHOSPHOINOSITIDE 3-KINASE REGULATORY SUBUNIT 4"/>
    <property type="match status" value="1"/>
</dbReference>
<evidence type="ECO:0000313" key="5">
    <source>
        <dbReference type="Proteomes" id="UP000683925"/>
    </source>
</evidence>
<evidence type="ECO:0000259" key="3">
    <source>
        <dbReference type="PROSITE" id="PS50011"/>
    </source>
</evidence>
<dbReference type="InterPro" id="IPR055231">
    <property type="entry name" value="2AA_helical"/>
</dbReference>
<organism evidence="4 5">
    <name type="scientific">Paramecium octaurelia</name>
    <dbReference type="NCBI Taxonomy" id="43137"/>
    <lineage>
        <taxon>Eukaryota</taxon>
        <taxon>Sar</taxon>
        <taxon>Alveolata</taxon>
        <taxon>Ciliophora</taxon>
        <taxon>Intramacronucleata</taxon>
        <taxon>Oligohymenophorea</taxon>
        <taxon>Peniculida</taxon>
        <taxon>Parameciidae</taxon>
        <taxon>Paramecium</taxon>
    </lineage>
</organism>
<dbReference type="PANTHER" id="PTHR17583:SF0">
    <property type="entry name" value="PHOSPHOINOSITIDE 3-KINASE REGULATORY SUBUNIT 4"/>
    <property type="match status" value="1"/>
</dbReference>
<keyword evidence="1" id="KW-0677">Repeat</keyword>
<evidence type="ECO:0000256" key="2">
    <source>
        <dbReference type="PROSITE-ProRule" id="PRU00221"/>
    </source>
</evidence>
<dbReference type="GO" id="GO:0034272">
    <property type="term" value="C:phosphatidylinositol 3-kinase complex, class III, type II"/>
    <property type="evidence" value="ECO:0007669"/>
    <property type="project" value="TreeGrafter"/>
</dbReference>
<dbReference type="GO" id="GO:0034271">
    <property type="term" value="C:phosphatidylinositol 3-kinase complex, class III, type I"/>
    <property type="evidence" value="ECO:0007669"/>
    <property type="project" value="TreeGrafter"/>
</dbReference>
<dbReference type="GO" id="GO:0004674">
    <property type="term" value="F:protein serine/threonine kinase activity"/>
    <property type="evidence" value="ECO:0007669"/>
    <property type="project" value="InterPro"/>
</dbReference>
<dbReference type="PROSITE" id="PS50082">
    <property type="entry name" value="WD_REPEATS_2"/>
    <property type="match status" value="2"/>
</dbReference>
<dbReference type="SMART" id="SM00320">
    <property type="entry name" value="WD40"/>
    <property type="match status" value="3"/>
</dbReference>
<dbReference type="OMA" id="MKSFETH"/>
<keyword evidence="5" id="KW-1185">Reference proteome</keyword>
<sequence>MGNSLIDHKGRLNQMKSFETHNTEQDIGVRQKRLSDNKLFKTMHYKMHHQNLIVKVHLILKQLTHLELYIHYQNFQYLIEKLEPYPNLMAFRGLINFGKLEKPSPQEMQNECNKDYLAVSRQMLHMTLEERLQSNYKLPKCLLNFYTLQLLSAVKTLHQQNLYHGHIRSSNILLTSLDYLVLTDFASYKPYYSNKLEIIRNVYESSIQKCTLAPEKYAETQDIQYIPNLTKQQINDLQKMDMFSVGCVIYEIYTGETLFTFNQLLQYLKPDQEPLISVEDFVGDLICSLIEKDPNKRYSAEQAFKQFQDQICADEIFELLQQVCYAINFKGEFMHPDIRIQLFRQIISLTQFKQWNYVMPIPLQFVPLDAFNEIDVESSNQNRNTKIQFNTPPSSDILAGQIENCENLIAKDQNYDQNSEDQLKSKGNLRGSPNVSELICWKSKQFDRKSLMESVKTNTNQRQNEYIIFILWVFNSMRNCRFLQTRLCGLELVEYLLEFIDDSSMYKLIIPNLGQFSEDYEGQTQYYAFSILLDLLKRLNYPRNCQTEALIFKLYVWEQIKTRMQDMNQNPMLALKIGDIAEVLHIFNRTEEKNLFIQIIQKKLQDENQEQCILLIQNIKNVLQYYDQFQTIEIMKLLIAQLNKIDLKIPLLEVGFDLLQYYAKTDMKKTLLTCLQLNTRHELALFRTLKIITKASEKQLLELDKIKQFIKEISPLVLHHNRWVREEAQKFIIIQLRNFNSLENYLHLLPHIKKYLKSDVPHLNEEVFSFLVQKPASQSLFLSKNQEFSNFQPSSEREQYNYNNYYQEYILKSKPNQEISAQKQHNKQALPSAIIKQRINEFFEAVCKSKLLKQGSFHIFQDFINNDRALEDQSNFSNGNFGIYLKKFEQYQNFKKKYILQQTFKSSTQWINYLNFHIIFNSFIQKSYQLHKPELKFQRSYQPKIVRQFKIRNQLVTTIPEHEDTVTSLQKHSDQRRFISGSHDGTIRFFDMNKIQEDFTSGSVLQIPILNEQKQIEKVTALRFLEGTESFIVGTNSGQVSQYRADLRVATFPQADSGIRRIVDYDNAFCYVTEKGSLILEDIRSRSSQHLSVNKKCGLASSLIHDNYKTLLSTLNGYLILYDNRCMMLMNIYQLVSKNDQPLPIFNMCEMNRNSLIEGINPNSDKLIGIGYQSLHNEVAFFDIKMNRNSINPSLFLHCSHNKNVQMEMPKLKSVLNVEQIVNEVNRTTTYTQSSDQTIQKFNLNFSSLFVKEQLLQNMWKNYLDYSFQDTTNVTSLLCLSGRGYNQKLENTIITASKDRSVQSWTLNSDVNNSELEFQTNVICSPYNSNRKYKQYMKGDVLIIEDHEIRNAPNTSHFIEHQDSITDMIYLDSENSYLLTASKDNTIKIWK</sequence>
<feature type="repeat" description="WD" evidence="2">
    <location>
        <begin position="959"/>
        <end position="1000"/>
    </location>
</feature>
<name>A0A8S1XEL3_PAROT</name>
<proteinExistence type="predicted"/>
<dbReference type="GO" id="GO:0005524">
    <property type="term" value="F:ATP binding"/>
    <property type="evidence" value="ECO:0007669"/>
    <property type="project" value="InterPro"/>
</dbReference>
<protein>
    <recommendedName>
        <fullName evidence="3">Protein kinase domain-containing protein</fullName>
    </recommendedName>
</protein>
<dbReference type="FunFam" id="1.10.510.10:FF:001155">
    <property type="entry name" value="Protein kinase, putative"/>
    <property type="match status" value="1"/>
</dbReference>
<dbReference type="GO" id="GO:0045324">
    <property type="term" value="P:late endosome to vacuole transport"/>
    <property type="evidence" value="ECO:0007669"/>
    <property type="project" value="InterPro"/>
</dbReference>
<evidence type="ECO:0000313" key="4">
    <source>
        <dbReference type="EMBL" id="CAD8199202.1"/>
    </source>
</evidence>
<dbReference type="InterPro" id="IPR045162">
    <property type="entry name" value="Vps15-like"/>
</dbReference>
<keyword evidence="2" id="KW-0853">WD repeat</keyword>
<dbReference type="Pfam" id="PF00400">
    <property type="entry name" value="WD40"/>
    <property type="match status" value="2"/>
</dbReference>
<evidence type="ECO:0000256" key="1">
    <source>
        <dbReference type="ARBA" id="ARBA00022737"/>
    </source>
</evidence>
<dbReference type="GO" id="GO:0006623">
    <property type="term" value="P:protein targeting to vacuole"/>
    <property type="evidence" value="ECO:0007669"/>
    <property type="project" value="TreeGrafter"/>
</dbReference>
<gene>
    <name evidence="4" type="ORF">POCTA_138.1.T1180214</name>
</gene>
<feature type="domain" description="Protein kinase" evidence="3">
    <location>
        <begin position="1"/>
        <end position="317"/>
    </location>
</feature>
<accession>A0A8S1XEL3</accession>
<dbReference type="Proteomes" id="UP000683925">
    <property type="component" value="Unassembled WGS sequence"/>
</dbReference>
<dbReference type="GO" id="GO:0005770">
    <property type="term" value="C:late endosome"/>
    <property type="evidence" value="ECO:0007669"/>
    <property type="project" value="TreeGrafter"/>
</dbReference>